<dbReference type="GO" id="GO:0000226">
    <property type="term" value="P:microtubule cytoskeleton organization"/>
    <property type="evidence" value="ECO:0007669"/>
    <property type="project" value="TreeGrafter"/>
</dbReference>
<dbReference type="InterPro" id="IPR011989">
    <property type="entry name" value="ARM-like"/>
</dbReference>
<dbReference type="PANTHER" id="PTHR21567">
    <property type="entry name" value="CLASP"/>
    <property type="match status" value="1"/>
</dbReference>
<dbReference type="PANTHER" id="PTHR21567:SF87">
    <property type="entry name" value="CRESCERIN-LIKE PROTEIN CHE-12"/>
    <property type="match status" value="1"/>
</dbReference>
<evidence type="ECO:0000313" key="3">
    <source>
        <dbReference type="Proteomes" id="UP000663844"/>
    </source>
</evidence>
<dbReference type="Pfam" id="PF12348">
    <property type="entry name" value="CLASP_N"/>
    <property type="match status" value="1"/>
</dbReference>
<evidence type="ECO:0000313" key="2">
    <source>
        <dbReference type="EMBL" id="CAF4351851.1"/>
    </source>
</evidence>
<dbReference type="SUPFAM" id="SSF48371">
    <property type="entry name" value="ARM repeat"/>
    <property type="match status" value="1"/>
</dbReference>
<dbReference type="GO" id="GO:0005881">
    <property type="term" value="C:cytoplasmic microtubule"/>
    <property type="evidence" value="ECO:0007669"/>
    <property type="project" value="TreeGrafter"/>
</dbReference>
<dbReference type="EMBL" id="CAJOAZ010021013">
    <property type="protein sequence ID" value="CAF4351851.1"/>
    <property type="molecule type" value="Genomic_DNA"/>
</dbReference>
<sequence>QLLIFFFFKVKNLRSQVARFALAAFCDMFKYLKRNMDIELDITVKSLIQKSAEANDFFRSDTEKCIQTMVDNVTLQKALQALIAGGASHRNPAARKASAKYIYQVCEKLGPTKILTGTRDITERVLQVGAAFASDGPPEIR</sequence>
<name>A0A820L7P6_9BILA</name>
<dbReference type="InterPro" id="IPR016024">
    <property type="entry name" value="ARM-type_fold"/>
</dbReference>
<dbReference type="AlphaFoldDB" id="A0A820L7P6"/>
<protein>
    <recommendedName>
        <fullName evidence="1">CLASP N-terminal domain-containing protein</fullName>
    </recommendedName>
</protein>
<dbReference type="InterPro" id="IPR024395">
    <property type="entry name" value="CLASP_N_dom"/>
</dbReference>
<organism evidence="2 3">
    <name type="scientific">Adineta steineri</name>
    <dbReference type="NCBI Taxonomy" id="433720"/>
    <lineage>
        <taxon>Eukaryota</taxon>
        <taxon>Metazoa</taxon>
        <taxon>Spiralia</taxon>
        <taxon>Gnathifera</taxon>
        <taxon>Rotifera</taxon>
        <taxon>Eurotatoria</taxon>
        <taxon>Bdelloidea</taxon>
        <taxon>Adinetida</taxon>
        <taxon>Adinetidae</taxon>
        <taxon>Adineta</taxon>
    </lineage>
</organism>
<accession>A0A820L7P6</accession>
<feature type="domain" description="CLASP N-terminal" evidence="1">
    <location>
        <begin position="8"/>
        <end position="110"/>
    </location>
</feature>
<comment type="caution">
    <text evidence="2">The sequence shown here is derived from an EMBL/GenBank/DDBJ whole genome shotgun (WGS) entry which is preliminary data.</text>
</comment>
<dbReference type="Proteomes" id="UP000663844">
    <property type="component" value="Unassembled WGS sequence"/>
</dbReference>
<proteinExistence type="predicted"/>
<dbReference type="Gene3D" id="1.25.10.10">
    <property type="entry name" value="Leucine-rich Repeat Variant"/>
    <property type="match status" value="1"/>
</dbReference>
<feature type="non-terminal residue" evidence="2">
    <location>
        <position position="1"/>
    </location>
</feature>
<reference evidence="2" key="1">
    <citation type="submission" date="2021-02" db="EMBL/GenBank/DDBJ databases">
        <authorList>
            <person name="Nowell W R."/>
        </authorList>
    </citation>
    <scope>NUCLEOTIDE SEQUENCE</scope>
</reference>
<gene>
    <name evidence="2" type="ORF">OXD698_LOCUS48817</name>
</gene>
<dbReference type="GO" id="GO:0005929">
    <property type="term" value="C:cilium"/>
    <property type="evidence" value="ECO:0007669"/>
    <property type="project" value="TreeGrafter"/>
</dbReference>
<dbReference type="GO" id="GO:0008017">
    <property type="term" value="F:microtubule binding"/>
    <property type="evidence" value="ECO:0007669"/>
    <property type="project" value="TreeGrafter"/>
</dbReference>
<evidence type="ECO:0000259" key="1">
    <source>
        <dbReference type="Pfam" id="PF12348"/>
    </source>
</evidence>